<dbReference type="Proteomes" id="UP000054632">
    <property type="component" value="Unassembled WGS sequence"/>
</dbReference>
<comment type="caution">
    <text evidence="2">The sequence shown here is derived from an EMBL/GenBank/DDBJ whole genome shotgun (WGS) entry which is preliminary data.</text>
</comment>
<accession>A0A0V1E1V3</accession>
<protein>
    <submittedName>
        <fullName evidence="2">Uncharacterized protein</fullName>
    </submittedName>
</protein>
<evidence type="ECO:0000313" key="3">
    <source>
        <dbReference type="Proteomes" id="UP000054632"/>
    </source>
</evidence>
<proteinExistence type="predicted"/>
<organism evidence="2 3">
    <name type="scientific">Trichinella pseudospiralis</name>
    <name type="common">Parasitic roundworm</name>
    <dbReference type="NCBI Taxonomy" id="6337"/>
    <lineage>
        <taxon>Eukaryota</taxon>
        <taxon>Metazoa</taxon>
        <taxon>Ecdysozoa</taxon>
        <taxon>Nematoda</taxon>
        <taxon>Enoplea</taxon>
        <taxon>Dorylaimia</taxon>
        <taxon>Trichinellida</taxon>
        <taxon>Trichinellidae</taxon>
        <taxon>Trichinella</taxon>
    </lineage>
</organism>
<dbReference type="AlphaFoldDB" id="A0A0V1E1V3"/>
<feature type="region of interest" description="Disordered" evidence="1">
    <location>
        <begin position="1"/>
        <end position="25"/>
    </location>
</feature>
<dbReference type="EMBL" id="JYDR01000127">
    <property type="protein sequence ID" value="KRY67815.1"/>
    <property type="molecule type" value="Genomic_DNA"/>
</dbReference>
<name>A0A0V1E1V3_TRIPS</name>
<evidence type="ECO:0000256" key="1">
    <source>
        <dbReference type="SAM" id="MobiDB-lite"/>
    </source>
</evidence>
<sequence>MAAMADSVEDGHVHGNARPTRQSGVVPVRNSAGAICCSTAIGHCESSNLDLSCCS</sequence>
<evidence type="ECO:0000313" key="2">
    <source>
        <dbReference type="EMBL" id="KRY67815.1"/>
    </source>
</evidence>
<reference evidence="2 3" key="1">
    <citation type="submission" date="2015-01" db="EMBL/GenBank/DDBJ databases">
        <title>Evolution of Trichinella species and genotypes.</title>
        <authorList>
            <person name="Korhonen P.K."/>
            <person name="Edoardo P."/>
            <person name="Giuseppe L.R."/>
            <person name="Gasser R.B."/>
        </authorList>
    </citation>
    <scope>NUCLEOTIDE SEQUENCE [LARGE SCALE GENOMIC DNA]</scope>
    <source>
        <strain evidence="2">ISS13</strain>
    </source>
</reference>
<gene>
    <name evidence="2" type="ORF">T4A_3202</name>
</gene>